<evidence type="ECO:0000259" key="1">
    <source>
        <dbReference type="Pfam" id="PF07727"/>
    </source>
</evidence>
<name>A0AAD5XRS9_9FUNG</name>
<evidence type="ECO:0000313" key="2">
    <source>
        <dbReference type="EMBL" id="KAJ3179384.1"/>
    </source>
</evidence>
<sequence length="113" mass="12806">MIPTNANPCLYVRKNGEGFFAVVVYVDDILIIAEKLDEIDSFKAQMSKEFKMSDLGKANVFLYPRVAVLPMDPMLADLFTAEGVLAQSALTEDAERMFSRRNPPYSRRPVSRR</sequence>
<gene>
    <name evidence="2" type="ORF">HDU87_002993</name>
</gene>
<dbReference type="Proteomes" id="UP001212152">
    <property type="component" value="Unassembled WGS sequence"/>
</dbReference>
<comment type="caution">
    <text evidence="2">The sequence shown here is derived from an EMBL/GenBank/DDBJ whole genome shotgun (WGS) entry which is preliminary data.</text>
</comment>
<accession>A0AAD5XRS9</accession>
<proteinExistence type="predicted"/>
<evidence type="ECO:0000313" key="3">
    <source>
        <dbReference type="Proteomes" id="UP001212152"/>
    </source>
</evidence>
<dbReference type="InterPro" id="IPR013103">
    <property type="entry name" value="RVT_2"/>
</dbReference>
<dbReference type="EMBL" id="JADGJQ010000021">
    <property type="protein sequence ID" value="KAJ3179384.1"/>
    <property type="molecule type" value="Genomic_DNA"/>
</dbReference>
<keyword evidence="3" id="KW-1185">Reference proteome</keyword>
<feature type="domain" description="Reverse transcriptase Ty1/copia-type" evidence="1">
    <location>
        <begin position="6"/>
        <end position="62"/>
    </location>
</feature>
<organism evidence="2 3">
    <name type="scientific">Geranomyces variabilis</name>
    <dbReference type="NCBI Taxonomy" id="109894"/>
    <lineage>
        <taxon>Eukaryota</taxon>
        <taxon>Fungi</taxon>
        <taxon>Fungi incertae sedis</taxon>
        <taxon>Chytridiomycota</taxon>
        <taxon>Chytridiomycota incertae sedis</taxon>
        <taxon>Chytridiomycetes</taxon>
        <taxon>Spizellomycetales</taxon>
        <taxon>Powellomycetaceae</taxon>
        <taxon>Geranomyces</taxon>
    </lineage>
</organism>
<reference evidence="2" key="1">
    <citation type="submission" date="2020-05" db="EMBL/GenBank/DDBJ databases">
        <title>Phylogenomic resolution of chytrid fungi.</title>
        <authorList>
            <person name="Stajich J.E."/>
            <person name="Amses K."/>
            <person name="Simmons R."/>
            <person name="Seto K."/>
            <person name="Myers J."/>
            <person name="Bonds A."/>
            <person name="Quandt C.A."/>
            <person name="Barry K."/>
            <person name="Liu P."/>
            <person name="Grigoriev I."/>
            <person name="Longcore J.E."/>
            <person name="James T.Y."/>
        </authorList>
    </citation>
    <scope>NUCLEOTIDE SEQUENCE</scope>
    <source>
        <strain evidence="2">JEL0379</strain>
    </source>
</reference>
<dbReference type="AlphaFoldDB" id="A0AAD5XRS9"/>
<protein>
    <recommendedName>
        <fullName evidence="1">Reverse transcriptase Ty1/copia-type domain-containing protein</fullName>
    </recommendedName>
</protein>
<dbReference type="Pfam" id="PF07727">
    <property type="entry name" value="RVT_2"/>
    <property type="match status" value="1"/>
</dbReference>